<proteinExistence type="predicted"/>
<keyword evidence="2" id="KW-0472">Membrane</keyword>
<evidence type="ECO:0000259" key="3">
    <source>
        <dbReference type="Pfam" id="PF08044"/>
    </source>
</evidence>
<keyword evidence="2" id="KW-1133">Transmembrane helix</keyword>
<keyword evidence="5" id="KW-1185">Reference proteome</keyword>
<sequence>MDMVALQRGEGAAVDRQDMRVSDAERQEVAERLRTALGEGRLELDEYDQRVQSAYQAKTYRELAPLTADLPDVPMPMPPVEGRVREQQRSAHPNRTVALLSVVFVFIGLSVLLSVASGGVLVPFWPLFIFGFWGLARSGRYGRR</sequence>
<reference evidence="4 5" key="1">
    <citation type="submission" date="2020-08" db="EMBL/GenBank/DDBJ databases">
        <title>Whole genome shotgun sequence of Actinocatenispora thailandica NBRC 105041.</title>
        <authorList>
            <person name="Komaki H."/>
            <person name="Tamura T."/>
        </authorList>
    </citation>
    <scope>NUCLEOTIDE SEQUENCE [LARGE SCALE GENOMIC DNA]</scope>
    <source>
        <strain evidence="4 5">NBRC 105041</strain>
    </source>
</reference>
<dbReference type="PANTHER" id="PTHR40763">
    <property type="entry name" value="MEMBRANE PROTEIN-RELATED"/>
    <property type="match status" value="1"/>
</dbReference>
<organism evidence="4 5">
    <name type="scientific">Actinocatenispora thailandica</name>
    <dbReference type="NCBI Taxonomy" id="227318"/>
    <lineage>
        <taxon>Bacteria</taxon>
        <taxon>Bacillati</taxon>
        <taxon>Actinomycetota</taxon>
        <taxon>Actinomycetes</taxon>
        <taxon>Micromonosporales</taxon>
        <taxon>Micromonosporaceae</taxon>
        <taxon>Actinocatenispora</taxon>
    </lineage>
</organism>
<evidence type="ECO:0000256" key="2">
    <source>
        <dbReference type="SAM" id="Phobius"/>
    </source>
</evidence>
<feature type="transmembrane region" description="Helical" evidence="2">
    <location>
        <begin position="122"/>
        <end position="139"/>
    </location>
</feature>
<evidence type="ECO:0000313" key="5">
    <source>
        <dbReference type="Proteomes" id="UP000611640"/>
    </source>
</evidence>
<feature type="region of interest" description="Disordered" evidence="1">
    <location>
        <begin position="69"/>
        <end position="89"/>
    </location>
</feature>
<gene>
    <name evidence="4" type="ORF">Athai_53620</name>
</gene>
<feature type="domain" description="DUF1707" evidence="3">
    <location>
        <begin position="19"/>
        <end position="71"/>
    </location>
</feature>
<dbReference type="InterPro" id="IPR012551">
    <property type="entry name" value="DUF1707_SHOCT-like"/>
</dbReference>
<dbReference type="Proteomes" id="UP000611640">
    <property type="component" value="Chromosome"/>
</dbReference>
<protein>
    <recommendedName>
        <fullName evidence="3">DUF1707 domain-containing protein</fullName>
    </recommendedName>
</protein>
<name>A0A7R7DU21_9ACTN</name>
<accession>A0A7R7DU21</accession>
<dbReference type="KEGG" id="atl:Athai_53620"/>
<feature type="transmembrane region" description="Helical" evidence="2">
    <location>
        <begin position="97"/>
        <end position="116"/>
    </location>
</feature>
<evidence type="ECO:0000256" key="1">
    <source>
        <dbReference type="SAM" id="MobiDB-lite"/>
    </source>
</evidence>
<dbReference type="Pfam" id="PF08044">
    <property type="entry name" value="DUF1707"/>
    <property type="match status" value="1"/>
</dbReference>
<dbReference type="PANTHER" id="PTHR40763:SF4">
    <property type="entry name" value="DUF1707 DOMAIN-CONTAINING PROTEIN"/>
    <property type="match status" value="1"/>
</dbReference>
<dbReference type="AlphaFoldDB" id="A0A7R7DU21"/>
<evidence type="ECO:0000313" key="4">
    <source>
        <dbReference type="EMBL" id="BCJ37859.1"/>
    </source>
</evidence>
<keyword evidence="2" id="KW-0812">Transmembrane</keyword>
<dbReference type="EMBL" id="AP023355">
    <property type="protein sequence ID" value="BCJ37859.1"/>
    <property type="molecule type" value="Genomic_DNA"/>
</dbReference>